<accession>A0A327VQ94</accession>
<dbReference type="InterPro" id="IPR029044">
    <property type="entry name" value="Nucleotide-diphossugar_trans"/>
</dbReference>
<dbReference type="RefSeq" id="WP_111594045.1">
    <property type="nucleotide sequence ID" value="NZ_QLMA01000007.1"/>
</dbReference>
<comment type="caution">
    <text evidence="2">The sequence shown here is derived from an EMBL/GenBank/DDBJ whole genome shotgun (WGS) entry which is preliminary data.</text>
</comment>
<proteinExistence type="predicted"/>
<evidence type="ECO:0000313" key="3">
    <source>
        <dbReference type="Proteomes" id="UP000249819"/>
    </source>
</evidence>
<dbReference type="InterPro" id="IPR001173">
    <property type="entry name" value="Glyco_trans_2-like"/>
</dbReference>
<dbReference type="CDD" id="cd00761">
    <property type="entry name" value="Glyco_tranf_GTA_type"/>
    <property type="match status" value="1"/>
</dbReference>
<sequence>MDYSVIICTYNPDVRILQRCLSAITALDTRGLEVEYILVDNNSRTPVVSLLEVQTAIRDLPRFQVLHVTQQGVKYARIAAIEKSTGNHIVYIDYDNEPATDYLQQLKLLNGAYPQVGAWGPGQVFVDFIDGVKDDIAAYARYMFQERHDSDILFDTSRQWQECYPFGTGLCTNAALLKEYVALATAGHLTLTGRTAEKLTSGEDTQMILHVIRKGFAAGVSPTLQLNHIIPGNRANDHYLRRLTYGTSICYATCLLQVFPEMKQQMLKQLISPGRFIRKTIRQFLSSHWQGSPSKRYQLVQFIGLNSGYYQALNKVIPFPVKHIAKFLQVEE</sequence>
<gene>
    <name evidence="2" type="ORF">CLV59_107222</name>
</gene>
<organism evidence="2 3">
    <name type="scientific">Chitinophaga dinghuensis</name>
    <dbReference type="NCBI Taxonomy" id="1539050"/>
    <lineage>
        <taxon>Bacteria</taxon>
        <taxon>Pseudomonadati</taxon>
        <taxon>Bacteroidota</taxon>
        <taxon>Chitinophagia</taxon>
        <taxon>Chitinophagales</taxon>
        <taxon>Chitinophagaceae</taxon>
        <taxon>Chitinophaga</taxon>
    </lineage>
</organism>
<keyword evidence="3" id="KW-1185">Reference proteome</keyword>
<keyword evidence="2" id="KW-0808">Transferase</keyword>
<dbReference type="EMBL" id="QLMA01000007">
    <property type="protein sequence ID" value="RAJ77455.1"/>
    <property type="molecule type" value="Genomic_DNA"/>
</dbReference>
<dbReference type="SUPFAM" id="SSF53448">
    <property type="entry name" value="Nucleotide-diphospho-sugar transferases"/>
    <property type="match status" value="1"/>
</dbReference>
<dbReference type="Proteomes" id="UP000249819">
    <property type="component" value="Unassembled WGS sequence"/>
</dbReference>
<protein>
    <submittedName>
        <fullName evidence="2">Glycosyl transferase family 2</fullName>
    </submittedName>
</protein>
<feature type="domain" description="Glycosyltransferase 2-like" evidence="1">
    <location>
        <begin position="4"/>
        <end position="106"/>
    </location>
</feature>
<evidence type="ECO:0000259" key="1">
    <source>
        <dbReference type="Pfam" id="PF00535"/>
    </source>
</evidence>
<evidence type="ECO:0000313" key="2">
    <source>
        <dbReference type="EMBL" id="RAJ77455.1"/>
    </source>
</evidence>
<name>A0A327VQ94_9BACT</name>
<dbReference type="Pfam" id="PF00535">
    <property type="entry name" value="Glycos_transf_2"/>
    <property type="match status" value="1"/>
</dbReference>
<dbReference type="OrthoDB" id="786280at2"/>
<dbReference type="GO" id="GO:0016740">
    <property type="term" value="F:transferase activity"/>
    <property type="evidence" value="ECO:0007669"/>
    <property type="project" value="UniProtKB-KW"/>
</dbReference>
<dbReference type="AlphaFoldDB" id="A0A327VQ94"/>
<reference evidence="2 3" key="1">
    <citation type="submission" date="2018-06" db="EMBL/GenBank/DDBJ databases">
        <title>Genomic Encyclopedia of Archaeal and Bacterial Type Strains, Phase II (KMG-II): from individual species to whole genera.</title>
        <authorList>
            <person name="Goeker M."/>
        </authorList>
    </citation>
    <scope>NUCLEOTIDE SEQUENCE [LARGE SCALE GENOMIC DNA]</scope>
    <source>
        <strain evidence="2 3">DSM 29821</strain>
    </source>
</reference>
<dbReference type="Gene3D" id="3.90.550.10">
    <property type="entry name" value="Spore Coat Polysaccharide Biosynthesis Protein SpsA, Chain A"/>
    <property type="match status" value="1"/>
</dbReference>